<dbReference type="PIRSF" id="PIRSF006404">
    <property type="entry name" value="UCP006404_Pept_M50_CBS"/>
    <property type="match status" value="1"/>
</dbReference>
<sequence>MKQNIRLGTIAGIPVGLHWSVLVIMALITWGLAYGVLPPAQPGLPVALYLLAALLVALVFLCCLVAHELAHCVVAVRSGVRVKSITLWMLGGVSELEAEAPTPRSDLAIAIAGPATSLLLGLLCGVATVLANGWHSPRLLAFSLGWLAATNLLLGVFNLLPGAPLDGGRVLRALLWGHYGNRARADKAATGAGRLIGAALMGLGVVEVLFVGIAGLWLLLLGWFLMRASQAEETVREVRGLLDGLTAADVMTPQPEVAAAWSTVADFTRRVVDDSRQSVFPVVDVDGRPVGILDLAALDRHLASGLASSRVDAVASAVPPEYRVAPSVPVMELLGRRPLAGGVLALLVEDGHLLGMVTVGDIDRAIRRRRLTTEEPGRPEE</sequence>
<feature type="domain" description="CBS" evidence="18">
    <location>
        <begin position="251"/>
        <end position="308"/>
    </location>
</feature>
<dbReference type="InterPro" id="IPR046342">
    <property type="entry name" value="CBS_dom_sf"/>
</dbReference>
<evidence type="ECO:0000256" key="2">
    <source>
        <dbReference type="ARBA" id="ARBA00007931"/>
    </source>
</evidence>
<dbReference type="InterPro" id="IPR008915">
    <property type="entry name" value="Peptidase_M50"/>
</dbReference>
<dbReference type="GO" id="GO:0008237">
    <property type="term" value="F:metallopeptidase activity"/>
    <property type="evidence" value="ECO:0007669"/>
    <property type="project" value="UniProtKB-UniRule"/>
</dbReference>
<evidence type="ECO:0000259" key="18">
    <source>
        <dbReference type="PROSITE" id="PS51371"/>
    </source>
</evidence>
<keyword evidence="20" id="KW-1185">Reference proteome</keyword>
<keyword evidence="3 14" id="KW-1003">Cell membrane</keyword>
<evidence type="ECO:0000256" key="15">
    <source>
        <dbReference type="PIRSR" id="PIRSR006404-1"/>
    </source>
</evidence>
<comment type="similarity">
    <text evidence="2 14">Belongs to the peptidase M50B family.</text>
</comment>
<gene>
    <name evidence="19" type="ORF">EBO15_14155</name>
</gene>
<organism evidence="19 20">
    <name type="scientific">Actinomadura harenae</name>
    <dbReference type="NCBI Taxonomy" id="2483351"/>
    <lineage>
        <taxon>Bacteria</taxon>
        <taxon>Bacillati</taxon>
        <taxon>Actinomycetota</taxon>
        <taxon>Actinomycetes</taxon>
        <taxon>Streptosporangiales</taxon>
        <taxon>Thermomonosporaceae</taxon>
        <taxon>Actinomadura</taxon>
    </lineage>
</organism>
<evidence type="ECO:0000256" key="7">
    <source>
        <dbReference type="ARBA" id="ARBA00022737"/>
    </source>
</evidence>
<evidence type="ECO:0000256" key="11">
    <source>
        <dbReference type="ARBA" id="ARBA00023049"/>
    </source>
</evidence>
<comment type="caution">
    <text evidence="19">The sequence shown here is derived from an EMBL/GenBank/DDBJ whole genome shotgun (WGS) entry which is preliminary data.</text>
</comment>
<dbReference type="RefSeq" id="WP_122194836.1">
    <property type="nucleotide sequence ID" value="NZ_JBHSKC010000025.1"/>
</dbReference>
<evidence type="ECO:0000256" key="12">
    <source>
        <dbReference type="ARBA" id="ARBA00023122"/>
    </source>
</evidence>
<evidence type="ECO:0000256" key="16">
    <source>
        <dbReference type="PIRSR" id="PIRSR006404-2"/>
    </source>
</evidence>
<evidence type="ECO:0000256" key="4">
    <source>
        <dbReference type="ARBA" id="ARBA00022670"/>
    </source>
</evidence>
<accession>A0A3M2M383</accession>
<dbReference type="GO" id="GO:0005886">
    <property type="term" value="C:plasma membrane"/>
    <property type="evidence" value="ECO:0007669"/>
    <property type="project" value="UniProtKB-SubCell"/>
</dbReference>
<comment type="cofactor">
    <cofactor evidence="14 16">
        <name>Zn(2+)</name>
        <dbReference type="ChEBI" id="CHEBI:29105"/>
    </cofactor>
    <text evidence="14 16">Binds 1 zinc ion per subunit.</text>
</comment>
<protein>
    <recommendedName>
        <fullName evidence="14">Zinc metalloprotease</fullName>
    </recommendedName>
</protein>
<keyword evidence="13 14" id="KW-0472">Membrane</keyword>
<name>A0A3M2M383_9ACTN</name>
<keyword evidence="5 14" id="KW-0812">Transmembrane</keyword>
<dbReference type="GO" id="GO:0006508">
    <property type="term" value="P:proteolysis"/>
    <property type="evidence" value="ECO:0007669"/>
    <property type="project" value="UniProtKB-KW"/>
</dbReference>
<evidence type="ECO:0000256" key="8">
    <source>
        <dbReference type="ARBA" id="ARBA00022801"/>
    </source>
</evidence>
<dbReference type="EMBL" id="RFFG01000021">
    <property type="protein sequence ID" value="RMI44059.1"/>
    <property type="molecule type" value="Genomic_DNA"/>
</dbReference>
<dbReference type="InterPro" id="IPR000644">
    <property type="entry name" value="CBS_dom"/>
</dbReference>
<keyword evidence="4 14" id="KW-0645">Protease</keyword>
<dbReference type="PROSITE" id="PS51371">
    <property type="entry name" value="CBS"/>
    <property type="match status" value="1"/>
</dbReference>
<dbReference type="PANTHER" id="PTHR39188">
    <property type="entry name" value="MEMBRANE-ASSOCIATED ZINC METALLOPROTEASE M50B"/>
    <property type="match status" value="1"/>
</dbReference>
<dbReference type="PANTHER" id="PTHR39188:SF3">
    <property type="entry name" value="STAGE IV SPORULATION PROTEIN FB"/>
    <property type="match status" value="1"/>
</dbReference>
<evidence type="ECO:0000256" key="9">
    <source>
        <dbReference type="ARBA" id="ARBA00022833"/>
    </source>
</evidence>
<comment type="subcellular location">
    <subcellularLocation>
        <location evidence="1 14">Cell membrane</location>
        <topology evidence="1 14">Multi-pass membrane protein</topology>
    </subcellularLocation>
</comment>
<evidence type="ECO:0000256" key="13">
    <source>
        <dbReference type="ARBA" id="ARBA00023136"/>
    </source>
</evidence>
<feature type="transmembrane region" description="Helical" evidence="14">
    <location>
        <begin position="108"/>
        <end position="132"/>
    </location>
</feature>
<evidence type="ECO:0000256" key="17">
    <source>
        <dbReference type="PROSITE-ProRule" id="PRU00703"/>
    </source>
</evidence>
<keyword evidence="9 14" id="KW-0862">Zinc</keyword>
<feature type="transmembrane region" description="Helical" evidence="14">
    <location>
        <begin position="195"/>
        <end position="226"/>
    </location>
</feature>
<evidence type="ECO:0000313" key="19">
    <source>
        <dbReference type="EMBL" id="RMI44059.1"/>
    </source>
</evidence>
<feature type="transmembrane region" description="Helical" evidence="14">
    <location>
        <begin position="46"/>
        <end position="66"/>
    </location>
</feature>
<evidence type="ECO:0000256" key="5">
    <source>
        <dbReference type="ARBA" id="ARBA00022692"/>
    </source>
</evidence>
<feature type="binding site" evidence="16">
    <location>
        <position position="166"/>
    </location>
    <ligand>
        <name>Zn(2+)</name>
        <dbReference type="ChEBI" id="CHEBI:29105"/>
        <note>catalytic</note>
    </ligand>
</feature>
<evidence type="ECO:0000256" key="1">
    <source>
        <dbReference type="ARBA" id="ARBA00004651"/>
    </source>
</evidence>
<feature type="active site" evidence="15">
    <location>
        <position position="68"/>
    </location>
</feature>
<evidence type="ECO:0000313" key="20">
    <source>
        <dbReference type="Proteomes" id="UP000282674"/>
    </source>
</evidence>
<proteinExistence type="inferred from homology"/>
<reference evidence="19 20" key="1">
    <citation type="submission" date="2018-10" db="EMBL/GenBank/DDBJ databases">
        <title>Isolation from soil.</title>
        <authorList>
            <person name="Hu J."/>
        </authorList>
    </citation>
    <scope>NUCLEOTIDE SEQUENCE [LARGE SCALE GENOMIC DNA]</scope>
    <source>
        <strain evidence="19 20">NEAU-Ht49</strain>
    </source>
</reference>
<dbReference type="Proteomes" id="UP000282674">
    <property type="component" value="Unassembled WGS sequence"/>
</dbReference>
<evidence type="ECO:0000256" key="10">
    <source>
        <dbReference type="ARBA" id="ARBA00022989"/>
    </source>
</evidence>
<keyword evidence="12 17" id="KW-0129">CBS domain</keyword>
<dbReference type="CDD" id="cd06164">
    <property type="entry name" value="S2P-M50_SpoIVFB_CBS"/>
    <property type="match status" value="1"/>
</dbReference>
<dbReference type="Gene3D" id="3.10.580.10">
    <property type="entry name" value="CBS-domain"/>
    <property type="match status" value="1"/>
</dbReference>
<dbReference type="OrthoDB" id="9781963at2"/>
<evidence type="ECO:0000256" key="3">
    <source>
        <dbReference type="ARBA" id="ARBA00022475"/>
    </source>
</evidence>
<dbReference type="SUPFAM" id="SSF54631">
    <property type="entry name" value="CBS-domain pair"/>
    <property type="match status" value="1"/>
</dbReference>
<evidence type="ECO:0000256" key="6">
    <source>
        <dbReference type="ARBA" id="ARBA00022723"/>
    </source>
</evidence>
<dbReference type="AlphaFoldDB" id="A0A3M2M383"/>
<evidence type="ECO:0000256" key="14">
    <source>
        <dbReference type="PIRNR" id="PIRNR006404"/>
    </source>
</evidence>
<dbReference type="GO" id="GO:0046872">
    <property type="term" value="F:metal ion binding"/>
    <property type="evidence" value="ECO:0007669"/>
    <property type="project" value="UniProtKB-UniRule"/>
</dbReference>
<keyword evidence="7" id="KW-0677">Repeat</keyword>
<keyword evidence="11 14" id="KW-0482">Metalloprotease</keyword>
<feature type="binding site" evidence="16">
    <location>
        <position position="71"/>
    </location>
    <ligand>
        <name>Zn(2+)</name>
        <dbReference type="ChEBI" id="CHEBI:29105"/>
        <note>catalytic</note>
    </ligand>
</feature>
<dbReference type="Pfam" id="PF00571">
    <property type="entry name" value="CBS"/>
    <property type="match status" value="1"/>
</dbReference>
<dbReference type="InterPro" id="IPR016483">
    <property type="entry name" value="UCP006404_Pept_M50_CBS"/>
</dbReference>
<keyword evidence="10 14" id="KW-1133">Transmembrane helix</keyword>
<dbReference type="Pfam" id="PF02163">
    <property type="entry name" value="Peptidase_M50"/>
    <property type="match status" value="2"/>
</dbReference>
<feature type="binding site" evidence="16">
    <location>
        <position position="67"/>
    </location>
    <ligand>
        <name>Zn(2+)</name>
        <dbReference type="ChEBI" id="CHEBI:29105"/>
        <note>catalytic</note>
    </ligand>
</feature>
<keyword evidence="6 14" id="KW-0479">Metal-binding</keyword>
<feature type="transmembrane region" description="Helical" evidence="14">
    <location>
        <begin position="139"/>
        <end position="160"/>
    </location>
</feature>
<keyword evidence="8 14" id="KW-0378">Hydrolase</keyword>
<feature type="transmembrane region" description="Helical" evidence="14">
    <location>
        <begin position="12"/>
        <end position="34"/>
    </location>
</feature>